<reference evidence="1" key="1">
    <citation type="submission" date="2021-06" db="EMBL/GenBank/DDBJ databases">
        <authorList>
            <person name="Kallberg Y."/>
            <person name="Tangrot J."/>
            <person name="Rosling A."/>
        </authorList>
    </citation>
    <scope>NUCLEOTIDE SEQUENCE</scope>
    <source>
        <strain evidence="1">87-6 pot B 2015</strain>
    </source>
</reference>
<name>A0A9N9IUB8_FUNMO</name>
<sequence length="43" mass="4969">IIAALSDLQQYFKDLEQISIIETSVVSCKYERNHTSCLLFYNA</sequence>
<evidence type="ECO:0000313" key="1">
    <source>
        <dbReference type="EMBL" id="CAG8747102.1"/>
    </source>
</evidence>
<accession>A0A9N9IUB8</accession>
<organism evidence="1 2">
    <name type="scientific">Funneliformis mosseae</name>
    <name type="common">Endomycorrhizal fungus</name>
    <name type="synonym">Glomus mosseae</name>
    <dbReference type="NCBI Taxonomy" id="27381"/>
    <lineage>
        <taxon>Eukaryota</taxon>
        <taxon>Fungi</taxon>
        <taxon>Fungi incertae sedis</taxon>
        <taxon>Mucoromycota</taxon>
        <taxon>Glomeromycotina</taxon>
        <taxon>Glomeromycetes</taxon>
        <taxon>Glomerales</taxon>
        <taxon>Glomeraceae</taxon>
        <taxon>Funneliformis</taxon>
    </lineage>
</organism>
<dbReference type="EMBL" id="CAJVPP010023342">
    <property type="protein sequence ID" value="CAG8747102.1"/>
    <property type="molecule type" value="Genomic_DNA"/>
</dbReference>
<gene>
    <name evidence="1" type="ORF">FMOSSE_LOCUS16445</name>
</gene>
<dbReference type="AlphaFoldDB" id="A0A9N9IUB8"/>
<proteinExistence type="predicted"/>
<evidence type="ECO:0000313" key="2">
    <source>
        <dbReference type="Proteomes" id="UP000789375"/>
    </source>
</evidence>
<protein>
    <submittedName>
        <fullName evidence="1">14797_t:CDS:1</fullName>
    </submittedName>
</protein>
<keyword evidence="2" id="KW-1185">Reference proteome</keyword>
<feature type="non-terminal residue" evidence="1">
    <location>
        <position position="43"/>
    </location>
</feature>
<comment type="caution">
    <text evidence="1">The sequence shown here is derived from an EMBL/GenBank/DDBJ whole genome shotgun (WGS) entry which is preliminary data.</text>
</comment>
<feature type="non-terminal residue" evidence="1">
    <location>
        <position position="1"/>
    </location>
</feature>
<dbReference type="Proteomes" id="UP000789375">
    <property type="component" value="Unassembled WGS sequence"/>
</dbReference>